<comment type="caution">
    <text evidence="6">The sequence shown here is derived from an EMBL/GenBank/DDBJ whole genome shotgun (WGS) entry which is preliminary data.</text>
</comment>
<dbReference type="RefSeq" id="WP_380741886.1">
    <property type="nucleotide sequence ID" value="NZ_JBHTLI010000001.1"/>
</dbReference>
<dbReference type="EMBL" id="JBHTLI010000001">
    <property type="protein sequence ID" value="MFD1094226.1"/>
    <property type="molecule type" value="Genomic_DNA"/>
</dbReference>
<name>A0ABW3NNG5_9FLAO</name>
<dbReference type="InterPro" id="IPR020449">
    <property type="entry name" value="Tscrpt_reg_AraC-type_HTH"/>
</dbReference>
<dbReference type="PROSITE" id="PS01124">
    <property type="entry name" value="HTH_ARAC_FAMILY_2"/>
    <property type="match status" value="1"/>
</dbReference>
<sequence length="372" mass="42526">MPIFMDLHIGQDLTPEDVAIAHQADVRIQDRYGCKCLTYWIDVQKSNAYCLIDAPNKEAVFELHRNSHKQFPDEIIEVDPRVVKAFLGRTHDPEVVDYMIDQKIKVFNDPAFRVVLLVSTRDKLELTSEFGSEKASAMLKRFNAMVQTSIARYDGVAAEREGQDLIATFTSATQAVLCSIRISDFLQSVRQDLGMGVGIHAGTPVDHSHKLFGSTLRLARFFAGIISEDEILISGTVRDLLERSGKQSLAKPGSHNLRFFTKTEEQFLVKLVNVLCENWQDSEFEIEDWCQEMSMSKTKLYRRCIDTTGMSSIRLLKEFRLKKAKGLLWESDKNVAQTAFESGFNSPSYFTRCFQKRFGLKPHNYSDFKDYK</sequence>
<keyword evidence="3" id="KW-0804">Transcription</keyword>
<dbReference type="InterPro" id="IPR029787">
    <property type="entry name" value="Nucleotide_cyclase"/>
</dbReference>
<evidence type="ECO:0000313" key="6">
    <source>
        <dbReference type="EMBL" id="MFD1094226.1"/>
    </source>
</evidence>
<dbReference type="PANTHER" id="PTHR43280">
    <property type="entry name" value="ARAC-FAMILY TRANSCRIPTIONAL REGULATOR"/>
    <property type="match status" value="1"/>
</dbReference>
<dbReference type="InterPro" id="IPR042557">
    <property type="entry name" value="SCO4226"/>
</dbReference>
<dbReference type="SMART" id="SM00342">
    <property type="entry name" value="HTH_ARAC"/>
    <property type="match status" value="1"/>
</dbReference>
<accession>A0ABW3NNG5</accession>
<organism evidence="6 7">
    <name type="scientific">Salegentibacter chungangensis</name>
    <dbReference type="NCBI Taxonomy" id="1335724"/>
    <lineage>
        <taxon>Bacteria</taxon>
        <taxon>Pseudomonadati</taxon>
        <taxon>Bacteroidota</taxon>
        <taxon>Flavobacteriia</taxon>
        <taxon>Flavobacteriales</taxon>
        <taxon>Flavobacteriaceae</taxon>
        <taxon>Salegentibacter</taxon>
    </lineage>
</organism>
<evidence type="ECO:0000256" key="3">
    <source>
        <dbReference type="ARBA" id="ARBA00023163"/>
    </source>
</evidence>
<dbReference type="PROSITE" id="PS00041">
    <property type="entry name" value="HTH_ARAC_FAMILY_1"/>
    <property type="match status" value="1"/>
</dbReference>
<keyword evidence="1" id="KW-0805">Transcription regulation</keyword>
<dbReference type="SUPFAM" id="SSF46689">
    <property type="entry name" value="Homeodomain-like"/>
    <property type="match status" value="1"/>
</dbReference>
<dbReference type="Pfam" id="PF14026">
    <property type="entry name" value="SCO4226-like"/>
    <property type="match status" value="1"/>
</dbReference>
<evidence type="ECO:0000259" key="5">
    <source>
        <dbReference type="PROSITE" id="PS50125"/>
    </source>
</evidence>
<dbReference type="PRINTS" id="PR00032">
    <property type="entry name" value="HTHARAC"/>
</dbReference>
<protein>
    <submittedName>
        <fullName evidence="6">Nickel-binding protein</fullName>
    </submittedName>
</protein>
<evidence type="ECO:0000313" key="7">
    <source>
        <dbReference type="Proteomes" id="UP001597131"/>
    </source>
</evidence>
<dbReference type="InterPro" id="IPR018060">
    <property type="entry name" value="HTH_AraC"/>
</dbReference>
<dbReference type="InterPro" id="IPR009057">
    <property type="entry name" value="Homeodomain-like_sf"/>
</dbReference>
<proteinExistence type="predicted"/>
<feature type="domain" description="Guanylate cyclase" evidence="5">
    <location>
        <begin position="114"/>
        <end position="223"/>
    </location>
</feature>
<dbReference type="Proteomes" id="UP001597131">
    <property type="component" value="Unassembled WGS sequence"/>
</dbReference>
<evidence type="ECO:0000256" key="1">
    <source>
        <dbReference type="ARBA" id="ARBA00023015"/>
    </source>
</evidence>
<keyword evidence="7" id="KW-1185">Reference proteome</keyword>
<evidence type="ECO:0000259" key="4">
    <source>
        <dbReference type="PROSITE" id="PS01124"/>
    </source>
</evidence>
<evidence type="ECO:0000256" key="2">
    <source>
        <dbReference type="ARBA" id="ARBA00023125"/>
    </source>
</evidence>
<dbReference type="Gene3D" id="1.10.10.60">
    <property type="entry name" value="Homeodomain-like"/>
    <property type="match status" value="1"/>
</dbReference>
<dbReference type="PANTHER" id="PTHR43280:SF2">
    <property type="entry name" value="HTH-TYPE TRANSCRIPTIONAL REGULATOR EXSA"/>
    <property type="match status" value="1"/>
</dbReference>
<dbReference type="PROSITE" id="PS50125">
    <property type="entry name" value="GUANYLATE_CYCLASE_2"/>
    <property type="match status" value="1"/>
</dbReference>
<gene>
    <name evidence="6" type="ORF">ACFQ3Q_00555</name>
</gene>
<dbReference type="Pfam" id="PF12833">
    <property type="entry name" value="HTH_18"/>
    <property type="match status" value="1"/>
</dbReference>
<dbReference type="SUPFAM" id="SSF55073">
    <property type="entry name" value="Nucleotide cyclase"/>
    <property type="match status" value="1"/>
</dbReference>
<dbReference type="Gene3D" id="3.30.70.1230">
    <property type="entry name" value="Nucleotide cyclase"/>
    <property type="match status" value="1"/>
</dbReference>
<reference evidence="7" key="1">
    <citation type="journal article" date="2019" name="Int. J. Syst. Evol. Microbiol.">
        <title>The Global Catalogue of Microorganisms (GCM) 10K type strain sequencing project: providing services to taxonomists for standard genome sequencing and annotation.</title>
        <authorList>
            <consortium name="The Broad Institute Genomics Platform"/>
            <consortium name="The Broad Institute Genome Sequencing Center for Infectious Disease"/>
            <person name="Wu L."/>
            <person name="Ma J."/>
        </authorList>
    </citation>
    <scope>NUCLEOTIDE SEQUENCE [LARGE SCALE GENOMIC DNA]</scope>
    <source>
        <strain evidence="7">CCUG 64793</strain>
    </source>
</reference>
<dbReference type="InterPro" id="IPR001054">
    <property type="entry name" value="A/G_cyclase"/>
</dbReference>
<dbReference type="InterPro" id="IPR018062">
    <property type="entry name" value="HTH_AraC-typ_CS"/>
</dbReference>
<feature type="domain" description="HTH araC/xylS-type" evidence="4">
    <location>
        <begin position="269"/>
        <end position="368"/>
    </location>
</feature>
<dbReference type="Gene3D" id="3.30.70.3090">
    <property type="entry name" value="ORF SCO4226, nickel-binding ferredoxin-like monomer"/>
    <property type="match status" value="1"/>
</dbReference>
<dbReference type="InterPro" id="IPR025336">
    <property type="entry name" value="SCO4226-like"/>
</dbReference>
<keyword evidence="2" id="KW-0238">DNA-binding</keyword>